<dbReference type="GO" id="GO:0000209">
    <property type="term" value="P:protein polyubiquitination"/>
    <property type="evidence" value="ECO:0007669"/>
    <property type="project" value="TreeGrafter"/>
</dbReference>
<feature type="domain" description="F-box" evidence="3">
    <location>
        <begin position="76"/>
        <end position="122"/>
    </location>
</feature>
<sequence>MAADIIPIVNQPIYQETSVVSQVVDDTLLYTLKTLIKKYKKRMGDTDDFCVVSGGLQQFINKQEKKMSVGDQNKRGLNVNDLPVNVKIKIFSYLDAIQLCRISRVCKEWYDLTSDNILWSEILERDIRSWNVISHRTNPGLYKEVESEWSNKEIYLHCSPTTNHLMHEENALFRSFTSMIRSFLPKKTPKIAMFGPGLESGTLKIVPLIINNTDMLKTVGVAPGEFTGVGAGFLLKIPSGQVFQLAILYSASSKVRKTRRKRLENNSLVELVSKDGEQVVELKPAVRACCCAMDAFIYVVDSTKGNRFEQEDYDELMAVVNERWSAPHVPVLIMSCTPTNQQQRIPCVDVIKMLNLSSFNRPWQVQDVNVDTLTGVIPSIQWLIEQSQRR</sequence>
<keyword evidence="2" id="KW-0342">GTP-binding</keyword>
<dbReference type="PROSITE" id="PS50181">
    <property type="entry name" value="FBOX"/>
    <property type="match status" value="1"/>
</dbReference>
<dbReference type="GO" id="GO:0031146">
    <property type="term" value="P:SCF-dependent proteasomal ubiquitin-dependent protein catabolic process"/>
    <property type="evidence" value="ECO:0007669"/>
    <property type="project" value="InterPro"/>
</dbReference>
<dbReference type="GO" id="GO:0005525">
    <property type="term" value="F:GTP binding"/>
    <property type="evidence" value="ECO:0007669"/>
    <property type="project" value="UniProtKB-KW"/>
</dbReference>
<evidence type="ECO:0000313" key="4">
    <source>
        <dbReference type="EnsemblMetazoa" id="G1544.7:cds"/>
    </source>
</evidence>
<dbReference type="GeneID" id="105328968"/>
<dbReference type="OrthoDB" id="76676at2759"/>
<evidence type="ECO:0000256" key="1">
    <source>
        <dbReference type="ARBA" id="ARBA00022741"/>
    </source>
</evidence>
<dbReference type="SMART" id="SM00256">
    <property type="entry name" value="FBOX"/>
    <property type="match status" value="1"/>
</dbReference>
<dbReference type="PANTHER" id="PTHR16008">
    <property type="entry name" value="F-BOX ONLY PROTEIN 4"/>
    <property type="match status" value="1"/>
</dbReference>
<dbReference type="KEGG" id="crg:105328968"/>
<dbReference type="EnsemblMetazoa" id="G1544.7">
    <property type="protein sequence ID" value="G1544.7:cds"/>
    <property type="gene ID" value="G1544"/>
</dbReference>
<dbReference type="SUPFAM" id="SSF81383">
    <property type="entry name" value="F-box domain"/>
    <property type="match status" value="1"/>
</dbReference>
<dbReference type="InterPro" id="IPR039588">
    <property type="entry name" value="FBXO4"/>
</dbReference>
<dbReference type="Gene3D" id="1.20.1280.50">
    <property type="match status" value="1"/>
</dbReference>
<dbReference type="Gene3D" id="3.40.50.300">
    <property type="entry name" value="P-loop containing nucleotide triphosphate hydrolases"/>
    <property type="match status" value="1"/>
</dbReference>
<dbReference type="AlphaFoldDB" id="A0A8W8IQW4"/>
<reference evidence="4" key="1">
    <citation type="submission" date="2022-08" db="UniProtKB">
        <authorList>
            <consortium name="EnsemblMetazoa"/>
        </authorList>
    </citation>
    <scope>IDENTIFICATION</scope>
    <source>
        <strain evidence="4">05x7-T-G4-1.051#20</strain>
    </source>
</reference>
<dbReference type="OMA" id="HYSVIAQ"/>
<evidence type="ECO:0000313" key="5">
    <source>
        <dbReference type="Proteomes" id="UP000005408"/>
    </source>
</evidence>
<dbReference type="GO" id="GO:0003924">
    <property type="term" value="F:GTPase activity"/>
    <property type="evidence" value="ECO:0007669"/>
    <property type="project" value="InterPro"/>
</dbReference>
<dbReference type="Proteomes" id="UP000005408">
    <property type="component" value="Unassembled WGS sequence"/>
</dbReference>
<dbReference type="GO" id="GO:0019005">
    <property type="term" value="C:SCF ubiquitin ligase complex"/>
    <property type="evidence" value="ECO:0007669"/>
    <property type="project" value="TreeGrafter"/>
</dbReference>
<dbReference type="Pfam" id="PF12937">
    <property type="entry name" value="F-box-like"/>
    <property type="match status" value="1"/>
</dbReference>
<accession>A0A8W8IQW4</accession>
<organism evidence="4 5">
    <name type="scientific">Magallana gigas</name>
    <name type="common">Pacific oyster</name>
    <name type="synonym">Crassostrea gigas</name>
    <dbReference type="NCBI Taxonomy" id="29159"/>
    <lineage>
        <taxon>Eukaryota</taxon>
        <taxon>Metazoa</taxon>
        <taxon>Spiralia</taxon>
        <taxon>Lophotrochozoa</taxon>
        <taxon>Mollusca</taxon>
        <taxon>Bivalvia</taxon>
        <taxon>Autobranchia</taxon>
        <taxon>Pteriomorphia</taxon>
        <taxon>Ostreida</taxon>
        <taxon>Ostreoidea</taxon>
        <taxon>Ostreidae</taxon>
        <taxon>Magallana</taxon>
    </lineage>
</organism>
<proteinExistence type="predicted"/>
<dbReference type="InterPro" id="IPR006689">
    <property type="entry name" value="Small_GTPase_ARF/SAR"/>
</dbReference>
<dbReference type="InterPro" id="IPR036047">
    <property type="entry name" value="F-box-like_dom_sf"/>
</dbReference>
<keyword evidence="5" id="KW-1185">Reference proteome</keyword>
<name>A0A8W8IQW4_MAGGI</name>
<keyword evidence="1" id="KW-0547">Nucleotide-binding</keyword>
<protein>
    <recommendedName>
        <fullName evidence="3">F-box domain-containing protein</fullName>
    </recommendedName>
</protein>
<dbReference type="InterPro" id="IPR001810">
    <property type="entry name" value="F-box_dom"/>
</dbReference>
<evidence type="ECO:0000259" key="3">
    <source>
        <dbReference type="PROSITE" id="PS50181"/>
    </source>
</evidence>
<dbReference type="Pfam" id="PF00025">
    <property type="entry name" value="Arf"/>
    <property type="match status" value="1"/>
</dbReference>
<evidence type="ECO:0000256" key="2">
    <source>
        <dbReference type="ARBA" id="ARBA00023134"/>
    </source>
</evidence>
<dbReference type="PANTHER" id="PTHR16008:SF4">
    <property type="entry name" value="F-BOX ONLY PROTEIN 4"/>
    <property type="match status" value="1"/>
</dbReference>
<dbReference type="InterPro" id="IPR027417">
    <property type="entry name" value="P-loop_NTPase"/>
</dbReference>